<protein>
    <submittedName>
        <fullName evidence="1">Four helix bundle protein</fullName>
    </submittedName>
</protein>
<dbReference type="PANTHER" id="PTHR38471">
    <property type="entry name" value="FOUR HELIX BUNDLE PROTEIN"/>
    <property type="match status" value="1"/>
</dbReference>
<dbReference type="RefSeq" id="WP_160648687.1">
    <property type="nucleotide sequence ID" value="NZ_RSEJ01000002.1"/>
</dbReference>
<dbReference type="PANTHER" id="PTHR38471:SF2">
    <property type="entry name" value="FOUR HELIX BUNDLE PROTEIN"/>
    <property type="match status" value="1"/>
</dbReference>
<evidence type="ECO:0000313" key="1">
    <source>
        <dbReference type="EMBL" id="NBI51598.1"/>
    </source>
</evidence>
<organism evidence="1 2">
    <name type="scientific">Photobacterium alginatilyticum</name>
    <dbReference type="NCBI Taxonomy" id="1775171"/>
    <lineage>
        <taxon>Bacteria</taxon>
        <taxon>Pseudomonadati</taxon>
        <taxon>Pseudomonadota</taxon>
        <taxon>Gammaproteobacteria</taxon>
        <taxon>Vibrionales</taxon>
        <taxon>Vibrionaceae</taxon>
        <taxon>Photobacterium</taxon>
    </lineage>
</organism>
<dbReference type="InterPro" id="IPR036583">
    <property type="entry name" value="23S_rRNA_IVS_sf"/>
</dbReference>
<dbReference type="NCBIfam" id="NF008912">
    <property type="entry name" value="PRK12275.1-6"/>
    <property type="match status" value="1"/>
</dbReference>
<reference evidence="1 2" key="1">
    <citation type="journal article" date="2017" name="Int. J. Syst. Evol. Microbiol.">
        <title>Photobacterium alginatilyticum sp. nov., a marine bacterium isolated from bottom seawater.</title>
        <authorList>
            <person name="Wang X."/>
            <person name="Wang Y."/>
            <person name="Yang X."/>
            <person name="Sun H."/>
            <person name="Li B."/>
            <person name="Zhang X.H."/>
        </authorList>
    </citation>
    <scope>NUCLEOTIDE SEQUENCE [LARGE SCALE GENOMIC DNA]</scope>
    <source>
        <strain evidence="1 2">P03D4</strain>
    </source>
</reference>
<dbReference type="Gene3D" id="1.20.1440.60">
    <property type="entry name" value="23S rRNA-intervening sequence"/>
    <property type="match status" value="1"/>
</dbReference>
<dbReference type="Proteomes" id="UP000738517">
    <property type="component" value="Unassembled WGS sequence"/>
</dbReference>
<dbReference type="EMBL" id="RSEJ01000002">
    <property type="protein sequence ID" value="NBI51598.1"/>
    <property type="molecule type" value="Genomic_DNA"/>
</dbReference>
<dbReference type="Pfam" id="PF05635">
    <property type="entry name" value="23S_rRNA_IVP"/>
    <property type="match status" value="1"/>
</dbReference>
<sequence length="126" mass="14220">MEYQKLTVWQESFSLAVSIHSAFKTCRDYGLKDQISRSAVSTPSNIAEGEERETRKESVRFLYYAKGSCGELVTQLMLAKEFGYIESDLADSLLVRALKISKMIAGLIKYRSGSVKEPSAIYDNFE</sequence>
<dbReference type="SUPFAM" id="SSF158446">
    <property type="entry name" value="IVS-encoded protein-like"/>
    <property type="match status" value="1"/>
</dbReference>
<name>A0ABW9YDE3_9GAMM</name>
<dbReference type="CDD" id="cd16377">
    <property type="entry name" value="23S_rRNA_IVP_like"/>
    <property type="match status" value="1"/>
</dbReference>
<gene>
    <name evidence="1" type="ORF">EIZ48_03275</name>
</gene>
<accession>A0ABW9YDE3</accession>
<dbReference type="InterPro" id="IPR012657">
    <property type="entry name" value="23S_rRNA-intervening_sequence"/>
</dbReference>
<proteinExistence type="predicted"/>
<evidence type="ECO:0000313" key="2">
    <source>
        <dbReference type="Proteomes" id="UP000738517"/>
    </source>
</evidence>
<keyword evidence="2" id="KW-1185">Reference proteome</keyword>
<dbReference type="NCBIfam" id="TIGR02436">
    <property type="entry name" value="four helix bundle protein"/>
    <property type="match status" value="1"/>
</dbReference>
<comment type="caution">
    <text evidence="1">The sequence shown here is derived from an EMBL/GenBank/DDBJ whole genome shotgun (WGS) entry which is preliminary data.</text>
</comment>